<dbReference type="PROSITE" id="PS00196">
    <property type="entry name" value="COPPER_BLUE"/>
    <property type="match status" value="1"/>
</dbReference>
<keyword evidence="4 9" id="KW-0479">Metal-binding</keyword>
<dbReference type="Proteomes" id="UP000236743">
    <property type="component" value="Unassembled WGS sequence"/>
</dbReference>
<dbReference type="InterPro" id="IPR028871">
    <property type="entry name" value="BlueCu_1_BS"/>
</dbReference>
<dbReference type="PRINTS" id="PR00156">
    <property type="entry name" value="COPPERBLUE"/>
</dbReference>
<dbReference type="Pfam" id="PF00127">
    <property type="entry name" value="Copper-bind"/>
    <property type="match status" value="1"/>
</dbReference>
<reference evidence="12 13" key="1">
    <citation type="submission" date="2016-10" db="EMBL/GenBank/DDBJ databases">
        <authorList>
            <person name="de Groot N.N."/>
        </authorList>
    </citation>
    <scope>NUCLEOTIDE SEQUENCE [LARGE SCALE GENOMIC DNA]</scope>
    <source>
        <strain evidence="12 13">DSM 26656</strain>
    </source>
</reference>
<dbReference type="NCBIfam" id="TIGR02375">
    <property type="entry name" value="pseudoazurin"/>
    <property type="match status" value="1"/>
</dbReference>
<dbReference type="GO" id="GO:0042597">
    <property type="term" value="C:periplasmic space"/>
    <property type="evidence" value="ECO:0007669"/>
    <property type="project" value="UniProtKB-SubCell"/>
</dbReference>
<proteinExistence type="predicted"/>
<evidence type="ECO:0000256" key="8">
    <source>
        <dbReference type="NCBIfam" id="TIGR02375"/>
    </source>
</evidence>
<keyword evidence="6" id="KW-0249">Electron transport</keyword>
<dbReference type="GO" id="GO:0005507">
    <property type="term" value="F:copper ion binding"/>
    <property type="evidence" value="ECO:0007669"/>
    <property type="project" value="UniProtKB-UniRule"/>
</dbReference>
<evidence type="ECO:0000256" key="2">
    <source>
        <dbReference type="ARBA" id="ARBA00016984"/>
    </source>
</evidence>
<keyword evidence="13" id="KW-1185">Reference proteome</keyword>
<dbReference type="Gene3D" id="2.60.40.420">
    <property type="entry name" value="Cupredoxins - blue copper proteins"/>
    <property type="match status" value="1"/>
</dbReference>
<evidence type="ECO:0000256" key="7">
    <source>
        <dbReference type="ARBA" id="ARBA00023008"/>
    </source>
</evidence>
<keyword evidence="7 9" id="KW-0186">Copper</keyword>
<evidence type="ECO:0000313" key="13">
    <source>
        <dbReference type="Proteomes" id="UP000236743"/>
    </source>
</evidence>
<dbReference type="SUPFAM" id="SSF49503">
    <property type="entry name" value="Cupredoxins"/>
    <property type="match status" value="1"/>
</dbReference>
<keyword evidence="10" id="KW-0732">Signal</keyword>
<evidence type="ECO:0000259" key="11">
    <source>
        <dbReference type="Pfam" id="PF00127"/>
    </source>
</evidence>
<feature type="signal peptide" evidence="10">
    <location>
        <begin position="1"/>
        <end position="22"/>
    </location>
</feature>
<feature type="binding site" evidence="9">
    <location>
        <position position="108"/>
    </location>
    <ligand>
        <name>Cu cation</name>
        <dbReference type="ChEBI" id="CHEBI:23378"/>
    </ligand>
</feature>
<dbReference type="CDD" id="cd04218">
    <property type="entry name" value="Pseudoazurin"/>
    <property type="match status" value="1"/>
</dbReference>
<dbReference type="EMBL" id="FNUY01000006">
    <property type="protein sequence ID" value="SEG49837.1"/>
    <property type="molecule type" value="Genomic_DNA"/>
</dbReference>
<dbReference type="InterPro" id="IPR000923">
    <property type="entry name" value="BlueCu_1"/>
</dbReference>
<dbReference type="InterPro" id="IPR001235">
    <property type="entry name" value="Copper_blue_Plastocyanin"/>
</dbReference>
<dbReference type="InterPro" id="IPR012745">
    <property type="entry name" value="Pseudoazurin"/>
</dbReference>
<evidence type="ECO:0000256" key="6">
    <source>
        <dbReference type="ARBA" id="ARBA00022982"/>
    </source>
</evidence>
<dbReference type="InterPro" id="IPR002386">
    <property type="entry name" value="Amicyanin/Pseudoazurin"/>
</dbReference>
<evidence type="ECO:0000256" key="3">
    <source>
        <dbReference type="ARBA" id="ARBA00022448"/>
    </source>
</evidence>
<feature type="binding site" evidence="9">
    <location>
        <position position="62"/>
    </location>
    <ligand>
        <name>Cu cation</name>
        <dbReference type="ChEBI" id="CHEBI:23378"/>
    </ligand>
</feature>
<dbReference type="PRINTS" id="PR00155">
    <property type="entry name" value="AMICYANIN"/>
</dbReference>
<name>A0A1H6AP32_9HYPH</name>
<evidence type="ECO:0000256" key="9">
    <source>
        <dbReference type="PIRSR" id="PIRSR602386-1"/>
    </source>
</evidence>
<keyword evidence="5" id="KW-0574">Periplasm</keyword>
<gene>
    <name evidence="12" type="ORF">SAMN04488115_1068</name>
</gene>
<dbReference type="AlphaFoldDB" id="A0A1H6AP32"/>
<sequence length="151" mass="15766">MRKMMMLGGFVAALGMAGVAQAAEVEVKMLNKGTAGIMVFEPALVKIAPGDTVKFVASDKGHNVETVEAMLPEGAKAFVGKINEEVVVTFDKPGVYGYKCKPHYGMGMVGMVVVGDAANLDQAKAATHPGKAKQAFATLFDKLATTTVASK</sequence>
<evidence type="ECO:0000313" key="12">
    <source>
        <dbReference type="EMBL" id="SEG49837.1"/>
    </source>
</evidence>
<feature type="binding site" evidence="9">
    <location>
        <position position="103"/>
    </location>
    <ligand>
        <name>Cu cation</name>
        <dbReference type="ChEBI" id="CHEBI:23378"/>
    </ligand>
</feature>
<dbReference type="GO" id="GO:0009055">
    <property type="term" value="F:electron transfer activity"/>
    <property type="evidence" value="ECO:0007669"/>
    <property type="project" value="InterPro"/>
</dbReference>
<protein>
    <recommendedName>
        <fullName evidence="2 8">Pseudoazurin</fullName>
    </recommendedName>
</protein>
<evidence type="ECO:0000256" key="10">
    <source>
        <dbReference type="SAM" id="SignalP"/>
    </source>
</evidence>
<keyword evidence="3" id="KW-0813">Transport</keyword>
<dbReference type="RefSeq" id="WP_103873316.1">
    <property type="nucleotide sequence ID" value="NZ_FNUY01000006.1"/>
</dbReference>
<organism evidence="12 13">
    <name type="scientific">Bosea lathyri</name>
    <dbReference type="NCBI Taxonomy" id="1036778"/>
    <lineage>
        <taxon>Bacteria</taxon>
        <taxon>Pseudomonadati</taxon>
        <taxon>Pseudomonadota</taxon>
        <taxon>Alphaproteobacteria</taxon>
        <taxon>Hyphomicrobiales</taxon>
        <taxon>Boseaceae</taxon>
        <taxon>Bosea</taxon>
    </lineage>
</organism>
<evidence type="ECO:0000256" key="4">
    <source>
        <dbReference type="ARBA" id="ARBA00022723"/>
    </source>
</evidence>
<evidence type="ECO:0000256" key="1">
    <source>
        <dbReference type="ARBA" id="ARBA00004418"/>
    </source>
</evidence>
<accession>A0A1H6AP32</accession>
<comment type="cofactor">
    <cofactor evidence="9">
        <name>Cu cation</name>
        <dbReference type="ChEBI" id="CHEBI:23378"/>
    </cofactor>
    <text evidence="9">Binds 1 copper ion per subunit.</text>
</comment>
<dbReference type="OrthoDB" id="7510199at2"/>
<feature type="chain" id="PRO_5009292917" description="Pseudoazurin" evidence="10">
    <location>
        <begin position="23"/>
        <end position="151"/>
    </location>
</feature>
<feature type="domain" description="Blue (type 1) copper" evidence="11">
    <location>
        <begin position="28"/>
        <end position="114"/>
    </location>
</feature>
<feature type="binding site" evidence="9">
    <location>
        <position position="100"/>
    </location>
    <ligand>
        <name>Cu cation</name>
        <dbReference type="ChEBI" id="CHEBI:23378"/>
    </ligand>
</feature>
<evidence type="ECO:0000256" key="5">
    <source>
        <dbReference type="ARBA" id="ARBA00022764"/>
    </source>
</evidence>
<comment type="subcellular location">
    <subcellularLocation>
        <location evidence="1">Periplasm</location>
    </subcellularLocation>
</comment>
<dbReference type="InterPro" id="IPR008972">
    <property type="entry name" value="Cupredoxin"/>
</dbReference>